<evidence type="ECO:0000256" key="9">
    <source>
        <dbReference type="ARBA" id="ARBA00040973"/>
    </source>
</evidence>
<evidence type="ECO:0000256" key="6">
    <source>
        <dbReference type="ARBA" id="ARBA00022737"/>
    </source>
</evidence>
<evidence type="ECO:0000313" key="13">
    <source>
        <dbReference type="Ensembl" id="ENSECRP00000015612.1"/>
    </source>
</evidence>
<dbReference type="InterPro" id="IPR015245">
    <property type="entry name" value="Tap_RNA-bd"/>
</dbReference>
<feature type="domain" description="NTF2" evidence="11">
    <location>
        <begin position="392"/>
        <end position="542"/>
    </location>
</feature>
<dbReference type="AlphaFoldDB" id="A0A8C4SEH6"/>
<keyword evidence="6" id="KW-0677">Repeat</keyword>
<comment type="similarity">
    <text evidence="3">Belongs to the NXF family.</text>
</comment>
<accession>A0A8C4SEH6</accession>
<reference evidence="13" key="2">
    <citation type="submission" date="2025-08" db="UniProtKB">
        <authorList>
            <consortium name="Ensembl"/>
        </authorList>
    </citation>
    <scope>IDENTIFICATION</scope>
</reference>
<comment type="subcellular location">
    <subcellularLocation>
        <location evidence="1">Nucleus speckle</location>
    </subcellularLocation>
    <subcellularLocation>
        <location evidence="2">Nucleus</location>
        <location evidence="2">Nucleoplasm</location>
    </subcellularLocation>
</comment>
<protein>
    <recommendedName>
        <fullName evidence="9">Nuclear RNA export factor 1</fullName>
    </recommendedName>
</protein>
<feature type="compositionally biased region" description="Basic and acidic residues" evidence="10">
    <location>
        <begin position="1"/>
        <end position="17"/>
    </location>
</feature>
<evidence type="ECO:0000256" key="5">
    <source>
        <dbReference type="ARBA" id="ARBA00022614"/>
    </source>
</evidence>
<evidence type="ECO:0000256" key="7">
    <source>
        <dbReference type="ARBA" id="ARBA00022816"/>
    </source>
</evidence>
<reference evidence="13" key="3">
    <citation type="submission" date="2025-09" db="UniProtKB">
        <authorList>
            <consortium name="Ensembl"/>
        </authorList>
    </citation>
    <scope>IDENTIFICATION</scope>
</reference>
<name>A0A8C4SEH6_ERPCA</name>
<dbReference type="InterPro" id="IPR032675">
    <property type="entry name" value="LRR_dom_sf"/>
</dbReference>
<dbReference type="InterPro" id="IPR009060">
    <property type="entry name" value="UBA-like_sf"/>
</dbReference>
<proteinExistence type="inferred from homology"/>
<evidence type="ECO:0000259" key="12">
    <source>
        <dbReference type="PROSITE" id="PS51281"/>
    </source>
</evidence>
<evidence type="ECO:0000256" key="10">
    <source>
        <dbReference type="SAM" id="MobiDB-lite"/>
    </source>
</evidence>
<dbReference type="GeneTree" id="ENSGT00390000007539"/>
<dbReference type="InterPro" id="IPR005637">
    <property type="entry name" value="TAP_C_dom"/>
</dbReference>
<dbReference type="FunFam" id="3.80.10.10:FF:000066">
    <property type="entry name" value="Nuclear RNA export factor 1"/>
    <property type="match status" value="1"/>
</dbReference>
<sequence length="629" mass="71529">MAMAEEGRYFNEHDDRVGGPTFRTKKGRGPFRGKMYSEQTSRQRYRGGGAPGPRSRYEDDDDGDVSMSESLHDSGQRRYMPYGTRPGRRGEERHDNDRDRAGTSNNLSGLRLSPREGSSRKGWFKVTIPFGKKYSNSWLLSTLQGLCMAPFEPVQLHYEGQKAVFYVEDSNIANALKASSKKIRDKENFKLIILVRSSSPPSSVVRQELLKPEAVEILKQCMSKRYDRTQQALDLSNLRSDPDLLSQNIDAVLNRKNIMQAVVKIIEEYIPELLSLNISNNRLYKLSNLTDLVGKAPNLKILNLSQNELKSDRELDRIKGFKLEELWLDGNPLCDFSKDQTAYIRVVRERFPKLLRLDGHDLPLPITFDVEAPTTLPPCKGSYFGSDEIKSLVLRFLHQYFYVYDSGDRQALLDAYHDGASFSVCIPISLPNPSRNALGEYHKDSRNLKKVKDPTNRFRMLKHTRLNVVAFLNELPKTQHDVNSFVVDVHAYTNMLLSFTVNGVFKEVDDKSPHSVRAFTRAFIAVPSGNSGLCIVNDELFVRKASSEEIRKAFATPAPTPSSSPVPTLTARQQEMLTEFSQRSGMNLEWSQKCLLDNDWDYTQAGQVFEKLNAEGKIPEVAFKQYKLQ</sequence>
<dbReference type="InterPro" id="IPR012677">
    <property type="entry name" value="Nucleotide-bd_a/b_plait_sf"/>
</dbReference>
<dbReference type="Gene3D" id="1.10.8.10">
    <property type="entry name" value="DNA helicase RuvA subunit, C-terminal domain"/>
    <property type="match status" value="1"/>
</dbReference>
<keyword evidence="14" id="KW-1185">Reference proteome</keyword>
<dbReference type="Pfam" id="PF24048">
    <property type="entry name" value="LRR_NXF1-5"/>
    <property type="match status" value="1"/>
</dbReference>
<evidence type="ECO:0000256" key="3">
    <source>
        <dbReference type="ARBA" id="ARBA00009285"/>
    </source>
</evidence>
<dbReference type="GO" id="GO:0003723">
    <property type="term" value="F:RNA binding"/>
    <property type="evidence" value="ECO:0007669"/>
    <property type="project" value="InterPro"/>
</dbReference>
<dbReference type="PROSITE" id="PS50177">
    <property type="entry name" value="NTF2_DOMAIN"/>
    <property type="match status" value="1"/>
</dbReference>
<dbReference type="InterPro" id="IPR018222">
    <property type="entry name" value="Nuclear_transport_factor_2_euk"/>
</dbReference>
<dbReference type="GO" id="GO:0005737">
    <property type="term" value="C:cytoplasm"/>
    <property type="evidence" value="ECO:0007669"/>
    <property type="project" value="InterPro"/>
</dbReference>
<evidence type="ECO:0000259" key="11">
    <source>
        <dbReference type="PROSITE" id="PS50177"/>
    </source>
</evidence>
<dbReference type="Ensembl" id="ENSECRT00000015889.1">
    <property type="protein sequence ID" value="ENSECRP00000015612.1"/>
    <property type="gene ID" value="ENSECRG00000010413.1"/>
</dbReference>
<dbReference type="SUPFAM" id="SSF54928">
    <property type="entry name" value="RNA-binding domain, RBD"/>
    <property type="match status" value="1"/>
</dbReference>
<dbReference type="Gene3D" id="3.30.70.330">
    <property type="match status" value="1"/>
</dbReference>
<dbReference type="Pfam" id="PF09162">
    <property type="entry name" value="Tap-RNA_bind"/>
    <property type="match status" value="1"/>
</dbReference>
<organism evidence="13 14">
    <name type="scientific">Erpetoichthys calabaricus</name>
    <name type="common">Rope fish</name>
    <name type="synonym">Calamoichthys calabaricus</name>
    <dbReference type="NCBI Taxonomy" id="27687"/>
    <lineage>
        <taxon>Eukaryota</taxon>
        <taxon>Metazoa</taxon>
        <taxon>Chordata</taxon>
        <taxon>Craniata</taxon>
        <taxon>Vertebrata</taxon>
        <taxon>Euteleostomi</taxon>
        <taxon>Actinopterygii</taxon>
        <taxon>Polypteriformes</taxon>
        <taxon>Polypteridae</taxon>
        <taxon>Erpetoichthys</taxon>
    </lineage>
</organism>
<dbReference type="Pfam" id="PF22602">
    <property type="entry name" value="NXF_NTF2"/>
    <property type="match status" value="1"/>
</dbReference>
<dbReference type="InterPro" id="IPR057125">
    <property type="entry name" value="NXF1/2/3/5-like_LRR"/>
</dbReference>
<evidence type="ECO:0000256" key="8">
    <source>
        <dbReference type="ARBA" id="ARBA00023242"/>
    </source>
</evidence>
<evidence type="ECO:0000313" key="14">
    <source>
        <dbReference type="Proteomes" id="UP000694620"/>
    </source>
</evidence>
<dbReference type="Gene3D" id="3.10.450.50">
    <property type="match status" value="1"/>
</dbReference>
<dbReference type="SUPFAM" id="SSF46934">
    <property type="entry name" value="UBA-like"/>
    <property type="match status" value="1"/>
</dbReference>
<dbReference type="Gene3D" id="3.80.10.10">
    <property type="entry name" value="Ribonuclease Inhibitor"/>
    <property type="match status" value="1"/>
</dbReference>
<dbReference type="InterPro" id="IPR001611">
    <property type="entry name" value="Leu-rich_rpt"/>
</dbReference>
<dbReference type="CDD" id="cd14342">
    <property type="entry name" value="UBA_TAP-C"/>
    <property type="match status" value="1"/>
</dbReference>
<dbReference type="InterPro" id="IPR002075">
    <property type="entry name" value="NTF2_dom"/>
</dbReference>
<evidence type="ECO:0000256" key="4">
    <source>
        <dbReference type="ARBA" id="ARBA00022448"/>
    </source>
</evidence>
<evidence type="ECO:0000256" key="1">
    <source>
        <dbReference type="ARBA" id="ARBA00004324"/>
    </source>
</evidence>
<dbReference type="Proteomes" id="UP000694620">
    <property type="component" value="Chromosome 1"/>
</dbReference>
<feature type="domain" description="TAP-C" evidence="12">
    <location>
        <begin position="571"/>
        <end position="626"/>
    </location>
</feature>
<keyword evidence="7" id="KW-0509">mRNA transport</keyword>
<keyword evidence="4" id="KW-0813">Transport</keyword>
<keyword evidence="8" id="KW-0539">Nucleus</keyword>
<gene>
    <name evidence="13" type="primary">NXF1</name>
    <name evidence="13" type="synonym">nxf1b</name>
</gene>
<dbReference type="InterPro" id="IPR035979">
    <property type="entry name" value="RBD_domain_sf"/>
</dbReference>
<reference evidence="13" key="1">
    <citation type="submission" date="2021-06" db="EMBL/GenBank/DDBJ databases">
        <authorList>
            <consortium name="Wellcome Sanger Institute Data Sharing"/>
        </authorList>
    </citation>
    <scope>NUCLEOTIDE SEQUENCE [LARGE SCALE GENOMIC DNA]</scope>
</reference>
<feature type="region of interest" description="Disordered" evidence="10">
    <location>
        <begin position="1"/>
        <end position="118"/>
    </location>
</feature>
<dbReference type="PANTHER" id="PTHR10662">
    <property type="entry name" value="NUCLEAR RNA EXPORT FACTOR"/>
    <property type="match status" value="1"/>
</dbReference>
<dbReference type="SUPFAM" id="SSF52058">
    <property type="entry name" value="L domain-like"/>
    <property type="match status" value="1"/>
</dbReference>
<dbReference type="PROSITE" id="PS51281">
    <property type="entry name" value="TAP_C"/>
    <property type="match status" value="1"/>
</dbReference>
<dbReference type="SMART" id="SM00804">
    <property type="entry name" value="TAP_C"/>
    <property type="match status" value="1"/>
</dbReference>
<dbReference type="FunFam" id="3.10.450.50:FF:000004">
    <property type="entry name" value="Nuclear RNA export factor 1"/>
    <property type="match status" value="1"/>
</dbReference>
<dbReference type="PANTHER" id="PTHR10662:SF22">
    <property type="entry name" value="NUCLEAR RNA EXPORT FACTOR 1"/>
    <property type="match status" value="1"/>
</dbReference>
<dbReference type="CDD" id="cd00780">
    <property type="entry name" value="NTF2"/>
    <property type="match status" value="1"/>
</dbReference>
<dbReference type="Pfam" id="PF03943">
    <property type="entry name" value="TAP_C"/>
    <property type="match status" value="1"/>
</dbReference>
<dbReference type="GO" id="GO:0016973">
    <property type="term" value="P:poly(A)+ mRNA export from nucleus"/>
    <property type="evidence" value="ECO:0007669"/>
    <property type="project" value="TreeGrafter"/>
</dbReference>
<dbReference type="PROSITE" id="PS51450">
    <property type="entry name" value="LRR"/>
    <property type="match status" value="2"/>
</dbReference>
<keyword evidence="5" id="KW-0433">Leucine-rich repeat</keyword>
<evidence type="ECO:0000256" key="2">
    <source>
        <dbReference type="ARBA" id="ARBA00004642"/>
    </source>
</evidence>
<dbReference type="InterPro" id="IPR030217">
    <property type="entry name" value="NXF_fam"/>
</dbReference>
<feature type="compositionally biased region" description="Basic and acidic residues" evidence="10">
    <location>
        <begin position="88"/>
        <end position="101"/>
    </location>
</feature>
<dbReference type="GO" id="GO:0016607">
    <property type="term" value="C:nuclear speck"/>
    <property type="evidence" value="ECO:0007669"/>
    <property type="project" value="UniProtKB-SubCell"/>
</dbReference>
<dbReference type="FunFam" id="1.10.8.10:FF:000018">
    <property type="entry name" value="Nuclear RNA export factor 1"/>
    <property type="match status" value="1"/>
</dbReference>
<dbReference type="SUPFAM" id="SSF54427">
    <property type="entry name" value="NTF2-like"/>
    <property type="match status" value="1"/>
</dbReference>
<dbReference type="InterPro" id="IPR032710">
    <property type="entry name" value="NTF2-like_dom_sf"/>
</dbReference>